<dbReference type="Proteomes" id="UP000026915">
    <property type="component" value="Chromosome 1"/>
</dbReference>
<keyword evidence="3" id="KW-1185">Reference proteome</keyword>
<feature type="transmembrane region" description="Helical" evidence="1">
    <location>
        <begin position="76"/>
        <end position="96"/>
    </location>
</feature>
<keyword evidence="1" id="KW-0812">Transmembrane</keyword>
<feature type="transmembrane region" description="Helical" evidence="1">
    <location>
        <begin position="122"/>
        <end position="143"/>
    </location>
</feature>
<keyword evidence="1" id="KW-1133">Transmembrane helix</keyword>
<sequence length="172" mass="18878">MAIVSFKHRRRKGLVEVLFNPSKVPCIGIGGRGFIDVILLQTGRVDEQLHTEDQALDAKICVKESQIPGTPNQNQFILPLLSLLFIKGYLTLVYAIKNVSGWLIVDLKQICLPNAEVYLSRLLVSSSFPLVLISQSFTNVAFIQATAAHGYDVNFPVWTIAIAIAIAITIGS</sequence>
<dbReference type="EMBL" id="CM001879">
    <property type="protein sequence ID" value="EOX90640.1"/>
    <property type="molecule type" value="Genomic_DNA"/>
</dbReference>
<dbReference type="HOGENOM" id="CLU_1558006_0_0_1"/>
<evidence type="ECO:0000256" key="1">
    <source>
        <dbReference type="SAM" id="Phobius"/>
    </source>
</evidence>
<gene>
    <name evidence="2" type="ORF">TCM_000055</name>
</gene>
<evidence type="ECO:0000313" key="3">
    <source>
        <dbReference type="Proteomes" id="UP000026915"/>
    </source>
</evidence>
<accession>A0A061DF28</accession>
<proteinExistence type="predicted"/>
<keyword evidence="1" id="KW-0472">Membrane</keyword>
<name>A0A061DF28_THECC</name>
<dbReference type="InParanoid" id="A0A061DF28"/>
<organism evidence="2 3">
    <name type="scientific">Theobroma cacao</name>
    <name type="common">Cacao</name>
    <name type="synonym">Cocoa</name>
    <dbReference type="NCBI Taxonomy" id="3641"/>
    <lineage>
        <taxon>Eukaryota</taxon>
        <taxon>Viridiplantae</taxon>
        <taxon>Streptophyta</taxon>
        <taxon>Embryophyta</taxon>
        <taxon>Tracheophyta</taxon>
        <taxon>Spermatophyta</taxon>
        <taxon>Magnoliopsida</taxon>
        <taxon>eudicotyledons</taxon>
        <taxon>Gunneridae</taxon>
        <taxon>Pentapetalae</taxon>
        <taxon>rosids</taxon>
        <taxon>malvids</taxon>
        <taxon>Malvales</taxon>
        <taxon>Malvaceae</taxon>
        <taxon>Byttnerioideae</taxon>
        <taxon>Theobroma</taxon>
    </lineage>
</organism>
<evidence type="ECO:0000313" key="2">
    <source>
        <dbReference type="EMBL" id="EOX90640.1"/>
    </source>
</evidence>
<feature type="transmembrane region" description="Helical" evidence="1">
    <location>
        <begin position="155"/>
        <end position="171"/>
    </location>
</feature>
<reference evidence="2 3" key="1">
    <citation type="journal article" date="2013" name="Genome Biol.">
        <title>The genome sequence of the most widely cultivated cacao type and its use to identify candidate genes regulating pod color.</title>
        <authorList>
            <person name="Motamayor J.C."/>
            <person name="Mockaitis K."/>
            <person name="Schmutz J."/>
            <person name="Haiminen N."/>
            <person name="Iii D.L."/>
            <person name="Cornejo O."/>
            <person name="Findley S.D."/>
            <person name="Zheng P."/>
            <person name="Utro F."/>
            <person name="Royaert S."/>
            <person name="Saski C."/>
            <person name="Jenkins J."/>
            <person name="Podicheti R."/>
            <person name="Zhao M."/>
            <person name="Scheffler B.E."/>
            <person name="Stack J.C."/>
            <person name="Feltus F.A."/>
            <person name="Mustiga G.M."/>
            <person name="Amores F."/>
            <person name="Phillips W."/>
            <person name="Marelli J.P."/>
            <person name="May G.D."/>
            <person name="Shapiro H."/>
            <person name="Ma J."/>
            <person name="Bustamante C.D."/>
            <person name="Schnell R.J."/>
            <person name="Main D."/>
            <person name="Gilbert D."/>
            <person name="Parida L."/>
            <person name="Kuhn D.N."/>
        </authorList>
    </citation>
    <scope>NUCLEOTIDE SEQUENCE [LARGE SCALE GENOMIC DNA]</scope>
    <source>
        <strain evidence="3">cv. Matina 1-6</strain>
    </source>
</reference>
<protein>
    <submittedName>
        <fullName evidence="2">Uncharacterized protein</fullName>
    </submittedName>
</protein>
<dbReference type="Gramene" id="EOX90640">
    <property type="protein sequence ID" value="EOX90640"/>
    <property type="gene ID" value="TCM_000055"/>
</dbReference>
<dbReference type="AlphaFoldDB" id="A0A061DF28"/>